<protein>
    <submittedName>
        <fullName evidence="2">Recombination endonuclease subunit</fullName>
    </submittedName>
</protein>
<gene>
    <name evidence="2" type="ORF">PS2_060</name>
</gene>
<feature type="domain" description="Rad50/SbcC-type AAA" evidence="1">
    <location>
        <begin position="8"/>
        <end position="247"/>
    </location>
</feature>
<dbReference type="RefSeq" id="YP_009030107.1">
    <property type="nucleotide sequence ID" value="NC_024121.1"/>
</dbReference>
<dbReference type="GO" id="GO:0004519">
    <property type="term" value="F:endonuclease activity"/>
    <property type="evidence" value="ECO:0007669"/>
    <property type="project" value="UniProtKB-KW"/>
</dbReference>
<dbReference type="SUPFAM" id="SSF52540">
    <property type="entry name" value="P-loop containing nucleoside triphosphate hydrolases"/>
    <property type="match status" value="1"/>
</dbReference>
<dbReference type="Pfam" id="PF13476">
    <property type="entry name" value="AAA_23"/>
    <property type="match status" value="1"/>
</dbReference>
<evidence type="ECO:0000259" key="1">
    <source>
        <dbReference type="Pfam" id="PF13476"/>
    </source>
</evidence>
<proteinExistence type="predicted"/>
<dbReference type="SUPFAM" id="SSF75712">
    <property type="entry name" value="Rad50 coiled-coil Zn hook"/>
    <property type="match status" value="1"/>
</dbReference>
<keyword evidence="2" id="KW-0378">Hydrolase</keyword>
<accession>A0A023W5I6</accession>
<organism evidence="2 3">
    <name type="scientific">Serratia phage PS2</name>
    <dbReference type="NCBI Taxonomy" id="1481112"/>
    <lineage>
        <taxon>Viruses</taxon>
        <taxon>Duplodnaviria</taxon>
        <taxon>Heunggongvirae</taxon>
        <taxon>Uroviricota</taxon>
        <taxon>Caudoviricetes</taxon>
        <taxon>Muldoonvirus</taxon>
        <taxon>Muldoonvirus PS2</taxon>
    </lineage>
</organism>
<dbReference type="GO" id="GO:0006302">
    <property type="term" value="P:double-strand break repair"/>
    <property type="evidence" value="ECO:0007669"/>
    <property type="project" value="InterPro"/>
</dbReference>
<dbReference type="Proteomes" id="UP000024445">
    <property type="component" value="Segment"/>
</dbReference>
<name>A0A023W5I6_9CAUD</name>
<dbReference type="EMBL" id="KJ025957">
    <property type="protein sequence ID" value="AHY25308.1"/>
    <property type="molecule type" value="Genomic_DNA"/>
</dbReference>
<dbReference type="PANTHER" id="PTHR32114">
    <property type="entry name" value="ABC TRANSPORTER ABCH.3"/>
    <property type="match status" value="1"/>
</dbReference>
<dbReference type="PANTHER" id="PTHR32114:SF2">
    <property type="entry name" value="ABC TRANSPORTER ABCH.3"/>
    <property type="match status" value="1"/>
</dbReference>
<dbReference type="OrthoDB" id="6017at10239"/>
<dbReference type="KEGG" id="vg:19484946"/>
<keyword evidence="2" id="KW-0255">Endonuclease</keyword>
<evidence type="ECO:0000313" key="3">
    <source>
        <dbReference type="Proteomes" id="UP000024445"/>
    </source>
</evidence>
<dbReference type="Gene3D" id="3.40.50.300">
    <property type="entry name" value="P-loop containing nucleotide triphosphate hydrolases"/>
    <property type="match status" value="2"/>
</dbReference>
<dbReference type="GO" id="GO:0016887">
    <property type="term" value="F:ATP hydrolysis activity"/>
    <property type="evidence" value="ECO:0007669"/>
    <property type="project" value="InterPro"/>
</dbReference>
<dbReference type="GeneID" id="19484946"/>
<keyword evidence="2" id="KW-0540">Nuclease</keyword>
<dbReference type="InterPro" id="IPR027417">
    <property type="entry name" value="P-loop_NTPase"/>
</dbReference>
<sequence>MKNLKFNRVKYQNIMSVGQEPIEVRLDACHKTLITGTNGTGKSTMLEALCFGLFGKPFRDLKKPQLINSTNKKGLLVEVEMEYDKKQFKVIRGLKPNIFEVYRDGQRIDEDASIRDFQETFEQMIGMNLNSFKQVVVLGTAGYTPFMALSKGDRRRLVEDLLNVSILADMDRLNKSQSRELTQQISVTDLKLEHLMTQIATQEQFKNKQQQKAGADIDRYQKMYDDFVAEARLHKQSLEELIQSLTEVTLGEDPSDELQKLISASEKINTRVQDYKAVIHRHEEGGVCPTCMQQIGSDEKIKGKIETAIHEYGLKSHDLNEKISSLNEIMSSFKKQRQEQIRITSEIATKKQIIQDTVAKAKRIKLAIEELSKDIIDNSSEILSLTKDYNEEVQNKSSLVIEKYQRGIITDLLKDSGIKGSIIKKYIPYFNKRIAHYLKIMDADYSFTLDEEFNETIKSRGREDFTYNSFSQGEKARIDISLLFTWRDVASQVSGVEISALFLDEVFDSATDAEGVKGISIVLNNMKDSNIFIISHRDHNPQDYGQHLHLKKRGRFTIIDNAV</sequence>
<keyword evidence="3" id="KW-1185">Reference proteome</keyword>
<dbReference type="InterPro" id="IPR038729">
    <property type="entry name" value="Rad50/SbcC_AAA"/>
</dbReference>
<reference evidence="2 3" key="1">
    <citation type="submission" date="2014-01" db="EMBL/GenBank/DDBJ databases">
        <authorList>
            <person name="Zhang G."/>
            <person name="Jin J."/>
            <person name="Li Z.J."/>
            <person name="Wang S.W."/>
            <person name="Chen S.J."/>
            <person name="Wang S.M."/>
            <person name="Wang X.T."/>
            <person name="Li Y.H."/>
            <person name="Wang J."/>
            <person name="Yang C.K."/>
            <person name="Wang L."/>
        </authorList>
    </citation>
    <scope>NUCLEOTIDE SEQUENCE [LARGE SCALE GENOMIC DNA]</scope>
</reference>
<evidence type="ECO:0000313" key="2">
    <source>
        <dbReference type="EMBL" id="AHY25308.1"/>
    </source>
</evidence>